<proteinExistence type="inferred from homology"/>
<dbReference type="PRINTS" id="PR00385">
    <property type="entry name" value="P450"/>
</dbReference>
<dbReference type="EMBL" id="JAPEIS010000002">
    <property type="protein sequence ID" value="KAJ8068819.1"/>
    <property type="molecule type" value="Genomic_DNA"/>
</dbReference>
<evidence type="ECO:0000256" key="1">
    <source>
        <dbReference type="ARBA" id="ARBA00001971"/>
    </source>
</evidence>
<dbReference type="PANTHER" id="PTHR24305:SF166">
    <property type="entry name" value="CYTOCHROME P450 12A4, MITOCHONDRIAL-RELATED"/>
    <property type="match status" value="1"/>
</dbReference>
<dbReference type="Pfam" id="PF00067">
    <property type="entry name" value="p450"/>
    <property type="match status" value="1"/>
</dbReference>
<keyword evidence="3 6" id="KW-0479">Metal-binding</keyword>
<evidence type="ECO:0000256" key="2">
    <source>
        <dbReference type="ARBA" id="ARBA00010617"/>
    </source>
</evidence>
<name>A0A9X0ATT3_9HELO</name>
<dbReference type="InterPro" id="IPR002401">
    <property type="entry name" value="Cyt_P450_E_grp-I"/>
</dbReference>
<dbReference type="OrthoDB" id="1470350at2759"/>
<dbReference type="Proteomes" id="UP001152300">
    <property type="component" value="Unassembled WGS sequence"/>
</dbReference>
<keyword evidence="8" id="KW-1133">Transmembrane helix</keyword>
<dbReference type="InterPro" id="IPR036396">
    <property type="entry name" value="Cyt_P450_sf"/>
</dbReference>
<keyword evidence="8" id="KW-0812">Transmembrane</keyword>
<dbReference type="CDD" id="cd11070">
    <property type="entry name" value="CYP56-like"/>
    <property type="match status" value="1"/>
</dbReference>
<evidence type="ECO:0000256" key="4">
    <source>
        <dbReference type="ARBA" id="ARBA00023004"/>
    </source>
</evidence>
<keyword evidence="4 6" id="KW-0408">Iron</keyword>
<keyword evidence="7" id="KW-0503">Monooxygenase</keyword>
<dbReference type="GO" id="GO:0005506">
    <property type="term" value="F:iron ion binding"/>
    <property type="evidence" value="ECO:0007669"/>
    <property type="project" value="InterPro"/>
</dbReference>
<evidence type="ECO:0000256" key="6">
    <source>
        <dbReference type="PIRSR" id="PIRSR602401-1"/>
    </source>
</evidence>
<evidence type="ECO:0000256" key="3">
    <source>
        <dbReference type="ARBA" id="ARBA00022723"/>
    </source>
</evidence>
<sequence>MNTAELSNLNDKDLNTMVFFYPALVLLSFLLYNIYSLYSNYRNASTLGLPRIISPITPDNPLWIAFQTAFKVIVRRFPFGATSFTRHTRLGWEFHDRFRTHVRLGDAWVLVTPARNWVFVANAAAVTDIFSRGRDFVRPLWMLETLNVFGPNISTAEGHDWQRQRKLTATPFNEQKSPLVWNESFRQAEDMLLSWCSRSQDGITTTPDDTRTLALHVLAYVAFQKSYPFDSISQSAAADRNSLTYRDSIAIILENVLLIMVLPEKVFTLPFLLRSSQQVGWAINSFREYMTAQVAAERELIRNGEAGTGNLVSNLVRASDEGLATSSDSGNSSKLKPLTNAEILGNIFVFNFAGHDTTAISLAYGMLLLVAHPEVQDWVHEEIEHYVGDQDPKTLAYNEIFPKLKRSLAVLFETLRLYNPLPGVPKYTGSKSTDLTIDGRTYHIPADYLVVPHLQAFHTHPRHWGSDSLVWRPARWIEHPGNLEQETLFNPPKGTYFPWSEGIRNCPGKKFAQVEFVATLTALFKNHIAEPVPNANESIDAARKRTLDIVQDSNVELLLQMANPRNVSVRWVERSAKD</sequence>
<evidence type="ECO:0000256" key="5">
    <source>
        <dbReference type="ARBA" id="ARBA00023026"/>
    </source>
</evidence>
<keyword evidence="8" id="KW-0472">Membrane</keyword>
<protein>
    <recommendedName>
        <fullName evidence="11">Cytochrome P450</fullName>
    </recommendedName>
</protein>
<dbReference type="PANTHER" id="PTHR24305">
    <property type="entry name" value="CYTOCHROME P450"/>
    <property type="match status" value="1"/>
</dbReference>
<evidence type="ECO:0000313" key="10">
    <source>
        <dbReference type="Proteomes" id="UP001152300"/>
    </source>
</evidence>
<feature type="transmembrane region" description="Helical" evidence="8">
    <location>
        <begin position="20"/>
        <end position="38"/>
    </location>
</feature>
<dbReference type="SUPFAM" id="SSF48264">
    <property type="entry name" value="Cytochrome P450"/>
    <property type="match status" value="1"/>
</dbReference>
<dbReference type="GO" id="GO:0004497">
    <property type="term" value="F:monooxygenase activity"/>
    <property type="evidence" value="ECO:0007669"/>
    <property type="project" value="UniProtKB-KW"/>
</dbReference>
<dbReference type="Gene3D" id="1.10.630.10">
    <property type="entry name" value="Cytochrome P450"/>
    <property type="match status" value="1"/>
</dbReference>
<dbReference type="InterPro" id="IPR001128">
    <property type="entry name" value="Cyt_P450"/>
</dbReference>
<keyword evidence="10" id="KW-1185">Reference proteome</keyword>
<organism evidence="9 10">
    <name type="scientific">Sclerotinia nivalis</name>
    <dbReference type="NCBI Taxonomy" id="352851"/>
    <lineage>
        <taxon>Eukaryota</taxon>
        <taxon>Fungi</taxon>
        <taxon>Dikarya</taxon>
        <taxon>Ascomycota</taxon>
        <taxon>Pezizomycotina</taxon>
        <taxon>Leotiomycetes</taxon>
        <taxon>Helotiales</taxon>
        <taxon>Sclerotiniaceae</taxon>
        <taxon>Sclerotinia</taxon>
    </lineage>
</organism>
<dbReference type="AlphaFoldDB" id="A0A9X0ATT3"/>
<evidence type="ECO:0000256" key="8">
    <source>
        <dbReference type="SAM" id="Phobius"/>
    </source>
</evidence>
<keyword evidence="5" id="KW-0843">Virulence</keyword>
<comment type="similarity">
    <text evidence="2 7">Belongs to the cytochrome P450 family.</text>
</comment>
<gene>
    <name evidence="9" type="ORF">OCU04_002512</name>
</gene>
<evidence type="ECO:0000256" key="7">
    <source>
        <dbReference type="RuleBase" id="RU000461"/>
    </source>
</evidence>
<dbReference type="GO" id="GO:0020037">
    <property type="term" value="F:heme binding"/>
    <property type="evidence" value="ECO:0007669"/>
    <property type="project" value="InterPro"/>
</dbReference>
<dbReference type="InterPro" id="IPR017972">
    <property type="entry name" value="Cyt_P450_CS"/>
</dbReference>
<reference evidence="9" key="1">
    <citation type="submission" date="2022-11" db="EMBL/GenBank/DDBJ databases">
        <title>Genome Resource of Sclerotinia nivalis Strain SnTB1, a Plant Pathogen Isolated from American Ginseng.</title>
        <authorList>
            <person name="Fan S."/>
        </authorList>
    </citation>
    <scope>NUCLEOTIDE SEQUENCE</scope>
    <source>
        <strain evidence="9">SnTB1</strain>
    </source>
</reference>
<feature type="binding site" description="axial binding residue" evidence="6">
    <location>
        <position position="506"/>
    </location>
    <ligand>
        <name>heme</name>
        <dbReference type="ChEBI" id="CHEBI:30413"/>
    </ligand>
    <ligandPart>
        <name>Fe</name>
        <dbReference type="ChEBI" id="CHEBI:18248"/>
    </ligandPart>
</feature>
<comment type="cofactor">
    <cofactor evidence="1 6">
        <name>heme</name>
        <dbReference type="ChEBI" id="CHEBI:30413"/>
    </cofactor>
</comment>
<accession>A0A9X0ATT3</accession>
<evidence type="ECO:0000313" key="9">
    <source>
        <dbReference type="EMBL" id="KAJ8068819.1"/>
    </source>
</evidence>
<comment type="caution">
    <text evidence="9">The sequence shown here is derived from an EMBL/GenBank/DDBJ whole genome shotgun (WGS) entry which is preliminary data.</text>
</comment>
<dbReference type="InterPro" id="IPR050121">
    <property type="entry name" value="Cytochrome_P450_monoxygenase"/>
</dbReference>
<keyword evidence="7" id="KW-0560">Oxidoreductase</keyword>
<keyword evidence="6 7" id="KW-0349">Heme</keyword>
<dbReference type="PROSITE" id="PS00086">
    <property type="entry name" value="CYTOCHROME_P450"/>
    <property type="match status" value="1"/>
</dbReference>
<dbReference type="PRINTS" id="PR00463">
    <property type="entry name" value="EP450I"/>
</dbReference>
<dbReference type="GO" id="GO:0016705">
    <property type="term" value="F:oxidoreductase activity, acting on paired donors, with incorporation or reduction of molecular oxygen"/>
    <property type="evidence" value="ECO:0007669"/>
    <property type="project" value="InterPro"/>
</dbReference>
<evidence type="ECO:0008006" key="11">
    <source>
        <dbReference type="Google" id="ProtNLM"/>
    </source>
</evidence>